<evidence type="ECO:0000313" key="2">
    <source>
        <dbReference type="EMBL" id="CBH96148.1"/>
    </source>
</evidence>
<feature type="transmembrane region" description="Helical" evidence="1">
    <location>
        <begin position="12"/>
        <end position="39"/>
    </location>
</feature>
<keyword evidence="1" id="KW-0812">Transmembrane</keyword>
<protein>
    <submittedName>
        <fullName evidence="2">Uncharacterized protein</fullName>
    </submittedName>
</protein>
<reference evidence="2" key="1">
    <citation type="submission" date="2009-10" db="EMBL/GenBank/DDBJ databases">
        <title>Diversity of trophic interactions inside an arsenic-rich microbial ecosystem.</title>
        <authorList>
            <person name="Bertin P.N."/>
            <person name="Heinrich-Salmeron A."/>
            <person name="Pelletier E."/>
            <person name="Goulhen-Chollet F."/>
            <person name="Arsene-Ploetze F."/>
            <person name="Gallien S."/>
            <person name="Calteau A."/>
            <person name="Vallenet D."/>
            <person name="Casiot C."/>
            <person name="Chane-Woon-Ming B."/>
            <person name="Giloteaux L."/>
            <person name="Barakat M."/>
            <person name="Bonnefoy V."/>
            <person name="Bruneel O."/>
            <person name="Chandler M."/>
            <person name="Cleiss J."/>
            <person name="Duran R."/>
            <person name="Elbaz-Poulichet F."/>
            <person name="Fonknechten N."/>
            <person name="Lauga B."/>
            <person name="Mornico D."/>
            <person name="Ortet P."/>
            <person name="Schaeffer C."/>
            <person name="Siguier P."/>
            <person name="Alexander Thil Smith A."/>
            <person name="Van Dorsselaer A."/>
            <person name="Weissenbach J."/>
            <person name="Medigue C."/>
            <person name="Le Paslier D."/>
        </authorList>
    </citation>
    <scope>NUCLEOTIDE SEQUENCE</scope>
</reference>
<keyword evidence="1" id="KW-1133">Transmembrane helix</keyword>
<sequence>MGKNRLEAFSDGVIAIMVLDLKVPHGVVLLMAALAYWLLQRTIIAAGSTTLGNAIGRDWKGKLPPPLDVLGIALSPWSPALRRRCMWPRR</sequence>
<evidence type="ECO:0000256" key="1">
    <source>
        <dbReference type="SAM" id="Phobius"/>
    </source>
</evidence>
<organism evidence="2">
    <name type="scientific">mine drainage metagenome</name>
    <dbReference type="NCBI Taxonomy" id="410659"/>
    <lineage>
        <taxon>unclassified sequences</taxon>
        <taxon>metagenomes</taxon>
        <taxon>ecological metagenomes</taxon>
    </lineage>
</organism>
<keyword evidence="1" id="KW-0472">Membrane</keyword>
<name>E6PMJ6_9ZZZZ</name>
<dbReference type="AlphaFoldDB" id="E6PMJ6"/>
<gene>
    <name evidence="2" type="ORF">CARN2_1138</name>
</gene>
<proteinExistence type="predicted"/>
<comment type="caution">
    <text evidence="2">The sequence shown here is derived from an EMBL/GenBank/DDBJ whole genome shotgun (WGS) entry which is preliminary data.</text>
</comment>
<accession>E6PMJ6</accession>
<dbReference type="EMBL" id="CABM01000021">
    <property type="protein sequence ID" value="CBH96148.1"/>
    <property type="molecule type" value="Genomic_DNA"/>
</dbReference>